<evidence type="ECO:0000256" key="2">
    <source>
        <dbReference type="SAM" id="SignalP"/>
    </source>
</evidence>
<feature type="chain" id="PRO_5045607094" evidence="2">
    <location>
        <begin position="36"/>
        <end position="234"/>
    </location>
</feature>
<keyword evidence="4" id="KW-1185">Reference proteome</keyword>
<evidence type="ECO:0000256" key="1">
    <source>
        <dbReference type="SAM" id="MobiDB-lite"/>
    </source>
</evidence>
<feature type="signal peptide" evidence="2">
    <location>
        <begin position="1"/>
        <end position="35"/>
    </location>
</feature>
<evidence type="ECO:0000313" key="3">
    <source>
        <dbReference type="EMBL" id="MDL5159052.1"/>
    </source>
</evidence>
<feature type="compositionally biased region" description="Gly residues" evidence="1">
    <location>
        <begin position="74"/>
        <end position="93"/>
    </location>
</feature>
<organism evidence="3 4">
    <name type="scientific">Actinomycetospora termitidis</name>
    <dbReference type="NCBI Taxonomy" id="3053470"/>
    <lineage>
        <taxon>Bacteria</taxon>
        <taxon>Bacillati</taxon>
        <taxon>Actinomycetota</taxon>
        <taxon>Actinomycetes</taxon>
        <taxon>Pseudonocardiales</taxon>
        <taxon>Pseudonocardiaceae</taxon>
        <taxon>Actinomycetospora</taxon>
    </lineage>
</organism>
<dbReference type="EMBL" id="JASVWF010000006">
    <property type="protein sequence ID" value="MDL5159052.1"/>
    <property type="molecule type" value="Genomic_DNA"/>
</dbReference>
<comment type="caution">
    <text evidence="3">The sequence shown here is derived from an EMBL/GenBank/DDBJ whole genome shotgun (WGS) entry which is preliminary data.</text>
</comment>
<gene>
    <name evidence="3" type="ORF">QRT03_24000</name>
</gene>
<dbReference type="RefSeq" id="WP_286055621.1">
    <property type="nucleotide sequence ID" value="NZ_JASVWF010000006.1"/>
</dbReference>
<protein>
    <submittedName>
        <fullName evidence="3">Uncharacterized protein</fullName>
    </submittedName>
</protein>
<reference evidence="3 4" key="1">
    <citation type="submission" date="2023-06" db="EMBL/GenBank/DDBJ databases">
        <title>Actinomycetospora Odt1-22.</title>
        <authorList>
            <person name="Supong K."/>
        </authorList>
    </citation>
    <scope>NUCLEOTIDE SEQUENCE [LARGE SCALE GENOMIC DNA]</scope>
    <source>
        <strain evidence="3 4">Odt1-22</strain>
    </source>
</reference>
<accession>A0ABT7MEG6</accession>
<keyword evidence="2" id="KW-0732">Signal</keyword>
<proteinExistence type="predicted"/>
<sequence>MDEVMGGRGRRGVLATLVLAAILLLSLLGSAPARASDGVYGCGGTDKPGEECIEVHGDPGGGWAPSNPDSTGDPGKGGGADGGYGGGGGGGGQQSAEVRQESAALSNAVARIQKNPFPEGCTTLRDVHAASIERYSRAAVELGFADRANTLDGKSAIMGIIRTWMDVAKNAGDLGKQALDALMNNLNNDINNQKTQLSTDRVKDSWHRFEVARTAMDTAGEQYLSCTRARALGF</sequence>
<dbReference type="Proteomes" id="UP001231924">
    <property type="component" value="Unassembled WGS sequence"/>
</dbReference>
<feature type="region of interest" description="Disordered" evidence="1">
    <location>
        <begin position="50"/>
        <end position="100"/>
    </location>
</feature>
<name>A0ABT7MEG6_9PSEU</name>
<evidence type="ECO:0000313" key="4">
    <source>
        <dbReference type="Proteomes" id="UP001231924"/>
    </source>
</evidence>